<keyword evidence="11" id="KW-1185">Reference proteome</keyword>
<evidence type="ECO:0008006" key="12">
    <source>
        <dbReference type="Google" id="ProtNLM"/>
    </source>
</evidence>
<proteinExistence type="inferred from homology"/>
<comment type="caution">
    <text evidence="10">The sequence shown here is derived from an EMBL/GenBank/DDBJ whole genome shotgun (WGS) entry which is preliminary data.</text>
</comment>
<comment type="subcellular location">
    <subcellularLocation>
        <location evidence="1">Cell junction</location>
    </subcellularLocation>
    <subcellularLocation>
        <location evidence="2">Cytoplasm</location>
        <location evidence="2">Cytoskeleton</location>
        <location evidence="2">Microtubule organizing center</location>
        <location evidence="2">Centrosome</location>
    </subcellularLocation>
</comment>
<evidence type="ECO:0000256" key="9">
    <source>
        <dbReference type="SAM" id="Coils"/>
    </source>
</evidence>
<evidence type="ECO:0000256" key="1">
    <source>
        <dbReference type="ARBA" id="ARBA00004282"/>
    </source>
</evidence>
<organism evidence="10 11">
    <name type="scientific">Piromyces finnis</name>
    <dbReference type="NCBI Taxonomy" id="1754191"/>
    <lineage>
        <taxon>Eukaryota</taxon>
        <taxon>Fungi</taxon>
        <taxon>Fungi incertae sedis</taxon>
        <taxon>Chytridiomycota</taxon>
        <taxon>Chytridiomycota incertae sedis</taxon>
        <taxon>Neocallimastigomycetes</taxon>
        <taxon>Neocallimastigales</taxon>
        <taxon>Neocallimastigaceae</taxon>
        <taxon>Piromyces</taxon>
    </lineage>
</organism>
<dbReference type="OrthoDB" id="312015at2759"/>
<keyword evidence="6" id="KW-0965">Cell junction</keyword>
<dbReference type="PANTHER" id="PTHR46507">
    <property type="entry name" value="AFADIN- AND ALPHA-ACTININ-BINDING PROTEIN"/>
    <property type="match status" value="1"/>
</dbReference>
<dbReference type="Pfam" id="PF11559">
    <property type="entry name" value="ADIP"/>
    <property type="match status" value="1"/>
</dbReference>
<evidence type="ECO:0000256" key="3">
    <source>
        <dbReference type="ARBA" id="ARBA00009291"/>
    </source>
</evidence>
<dbReference type="GO" id="GO:0035735">
    <property type="term" value="P:intraciliary transport involved in cilium assembly"/>
    <property type="evidence" value="ECO:0007669"/>
    <property type="project" value="TreeGrafter"/>
</dbReference>
<keyword evidence="7 9" id="KW-0175">Coiled coil</keyword>
<accession>A0A1Y1VJM7</accession>
<keyword evidence="5" id="KW-0130">Cell adhesion</keyword>
<feature type="coiled-coil region" evidence="9">
    <location>
        <begin position="366"/>
        <end position="428"/>
    </location>
</feature>
<dbReference type="STRING" id="1754191.A0A1Y1VJM7"/>
<reference evidence="10 11" key="1">
    <citation type="submission" date="2016-08" db="EMBL/GenBank/DDBJ databases">
        <title>Genomes of anaerobic fungi encode conserved fungal cellulosomes for biomass hydrolysis.</title>
        <authorList>
            <consortium name="DOE Joint Genome Institute"/>
            <person name="Haitjema C.H."/>
            <person name="Gilmore S.P."/>
            <person name="Henske J.K."/>
            <person name="Solomon K.V."/>
            <person name="De Groot R."/>
            <person name="Kuo A."/>
            <person name="Mondo S.J."/>
            <person name="Salamov A.A."/>
            <person name="Labutti K."/>
            <person name="Zhao Z."/>
            <person name="Chiniquy J."/>
            <person name="Barry K."/>
            <person name="Brewer H.M."/>
            <person name="Purvine S.O."/>
            <person name="Wright A.T."/>
            <person name="Boxma B."/>
            <person name="Van Alen T."/>
            <person name="Hackstein J.H."/>
            <person name="Baker S.E."/>
            <person name="Grigoriev I.V."/>
            <person name="O'Malley M.A."/>
        </authorList>
    </citation>
    <scope>NUCLEOTIDE SEQUENCE [LARGE SCALE GENOMIC DNA]</scope>
    <source>
        <strain evidence="11">finn</strain>
    </source>
</reference>
<evidence type="ECO:0000256" key="8">
    <source>
        <dbReference type="ARBA" id="ARBA00023212"/>
    </source>
</evidence>
<evidence type="ECO:0000256" key="4">
    <source>
        <dbReference type="ARBA" id="ARBA00022490"/>
    </source>
</evidence>
<dbReference type="PANTHER" id="PTHR46507:SF4">
    <property type="entry name" value="SSX FAMILY MEMBER 2 INTERACTING PROTEIN"/>
    <property type="match status" value="1"/>
</dbReference>
<dbReference type="EMBL" id="MCFH01000005">
    <property type="protein sequence ID" value="ORX57912.1"/>
    <property type="molecule type" value="Genomic_DNA"/>
</dbReference>
<evidence type="ECO:0000256" key="2">
    <source>
        <dbReference type="ARBA" id="ARBA00004300"/>
    </source>
</evidence>
<evidence type="ECO:0000313" key="10">
    <source>
        <dbReference type="EMBL" id="ORX57912.1"/>
    </source>
</evidence>
<dbReference type="AlphaFoldDB" id="A0A1Y1VJM7"/>
<dbReference type="Proteomes" id="UP000193719">
    <property type="component" value="Unassembled WGS sequence"/>
</dbReference>
<reference evidence="10 11" key="2">
    <citation type="submission" date="2016-08" db="EMBL/GenBank/DDBJ databases">
        <title>Pervasive Adenine N6-methylation of Active Genes in Fungi.</title>
        <authorList>
            <consortium name="DOE Joint Genome Institute"/>
            <person name="Mondo S.J."/>
            <person name="Dannebaum R.O."/>
            <person name="Kuo R.C."/>
            <person name="Labutti K."/>
            <person name="Haridas S."/>
            <person name="Kuo A."/>
            <person name="Salamov A."/>
            <person name="Ahrendt S.R."/>
            <person name="Lipzen A."/>
            <person name="Sullivan W."/>
            <person name="Andreopoulos W.B."/>
            <person name="Clum A."/>
            <person name="Lindquist E."/>
            <person name="Daum C."/>
            <person name="Ramamoorthy G.K."/>
            <person name="Gryganskyi A."/>
            <person name="Culley D."/>
            <person name="Magnuson J.K."/>
            <person name="James T.Y."/>
            <person name="O'Malley M.A."/>
            <person name="Stajich J.E."/>
            <person name="Spatafora J.W."/>
            <person name="Visel A."/>
            <person name="Grigoriev I.V."/>
        </authorList>
    </citation>
    <scope>NUCLEOTIDE SEQUENCE [LARGE SCALE GENOMIC DNA]</scope>
    <source>
        <strain evidence="11">finn</strain>
    </source>
</reference>
<evidence type="ECO:0000313" key="11">
    <source>
        <dbReference type="Proteomes" id="UP000193719"/>
    </source>
</evidence>
<dbReference type="GO" id="GO:0007155">
    <property type="term" value="P:cell adhesion"/>
    <property type="evidence" value="ECO:0007669"/>
    <property type="project" value="UniProtKB-KW"/>
</dbReference>
<evidence type="ECO:0000256" key="7">
    <source>
        <dbReference type="ARBA" id="ARBA00023054"/>
    </source>
</evidence>
<dbReference type="InterPro" id="IPR052300">
    <property type="entry name" value="Adhesion_Centrosome_assoc"/>
</dbReference>
<gene>
    <name evidence="10" type="ORF">BCR36DRAFT_344788</name>
</gene>
<evidence type="ECO:0000256" key="6">
    <source>
        <dbReference type="ARBA" id="ARBA00022949"/>
    </source>
</evidence>
<name>A0A1Y1VJM7_9FUNG</name>
<feature type="coiled-coil region" evidence="9">
    <location>
        <begin position="84"/>
        <end position="185"/>
    </location>
</feature>
<protein>
    <recommendedName>
        <fullName evidence="12">Afadin and alpha-actinin-binding-domain-containing protein</fullName>
    </recommendedName>
</protein>
<dbReference type="InterPro" id="IPR021622">
    <property type="entry name" value="Afadin/alpha-actinin-bd"/>
</dbReference>
<keyword evidence="8" id="KW-0206">Cytoskeleton</keyword>
<evidence type="ECO:0000256" key="5">
    <source>
        <dbReference type="ARBA" id="ARBA00022889"/>
    </source>
</evidence>
<keyword evidence="4" id="KW-0963">Cytoplasm</keyword>
<sequence>MMSSDVPSPLKMQGLEELLTKDKENNIKTDLNIKDSLKYLNHQLSIQGFPSYINLKGLKKEDARHIIECIFALIQQHQKDNDYKQEMMNDLRQLALDNDTLNSNMDKLKQKHEHSQHELKTLNNKIIELTGNNKEIKRNNTTLKEKIKHLENTLQSLKNQYMHEIRKKEIELQKVKEKLQKRFNEKMSNSGIRFHLANPLSKIVISNDKKSSNEDMFSILISNYEHSEKELHNENCLLRQTLYDIYKEIELILGVEEDEREFDPNNVEEVTNILVQNEYIRPEDAQFKLPLSISREYLGQKVNDLLEQFKEYIFSIQEDVNDQEQEEETSIDNKELAYKSSEDSNMQIDEEYSNKKLNNKDRKLVYAELEEEYLKIEKQKEQLESEKKKFTEAAVRMGKERALLAQEKESLENEKKKFEEEKINTRINSINSESSNTPINNPELKSFSYSLNSNLSTPIPTKFSPNINNLNKNSYIDSSFNTTNSLRISESPLSQSILSNTPIMLNSESKSSRSIKNINNQDEFMIRNKEKDDINAFINQALERINKNKQSFLSLSKTYSLKNNSELNKS</sequence>
<dbReference type="GO" id="GO:0036064">
    <property type="term" value="C:ciliary basal body"/>
    <property type="evidence" value="ECO:0007669"/>
    <property type="project" value="TreeGrafter"/>
</dbReference>
<comment type="similarity">
    <text evidence="3">Belongs to the ADIP family.</text>
</comment>